<dbReference type="GO" id="GO:0030170">
    <property type="term" value="F:pyridoxal phosphate binding"/>
    <property type="evidence" value="ECO:0007669"/>
    <property type="project" value="InterPro"/>
</dbReference>
<organism evidence="7 9">
    <name type="scientific">Xanthomonas fragariae</name>
    <dbReference type="NCBI Taxonomy" id="48664"/>
    <lineage>
        <taxon>Bacteria</taxon>
        <taxon>Pseudomonadati</taxon>
        <taxon>Pseudomonadota</taxon>
        <taxon>Gammaproteobacteria</taxon>
        <taxon>Lysobacterales</taxon>
        <taxon>Lysobacteraceae</taxon>
        <taxon>Xanthomonas</taxon>
    </lineage>
</organism>
<dbReference type="SUPFAM" id="SSF53383">
    <property type="entry name" value="PLP-dependent transferases"/>
    <property type="match status" value="1"/>
</dbReference>
<keyword evidence="2" id="KW-0813">Transport</keyword>
<dbReference type="InterPro" id="IPR015421">
    <property type="entry name" value="PyrdxlP-dep_Trfase_major"/>
</dbReference>
<dbReference type="GO" id="GO:0042597">
    <property type="term" value="C:periplasmic space"/>
    <property type="evidence" value="ECO:0007669"/>
    <property type="project" value="UniProtKB-SubCell"/>
</dbReference>
<dbReference type="GO" id="GO:0008483">
    <property type="term" value="F:transaminase activity"/>
    <property type="evidence" value="ECO:0007669"/>
    <property type="project" value="InterPro"/>
</dbReference>
<evidence type="ECO:0000313" key="7">
    <source>
        <dbReference type="EMBL" id="SMR02872.1"/>
    </source>
</evidence>
<reference evidence="7 9" key="2">
    <citation type="submission" date="2017-05" db="EMBL/GenBank/DDBJ databases">
        <authorList>
            <person name="Song R."/>
            <person name="Chenine A.L."/>
            <person name="Ruprecht R.M."/>
        </authorList>
    </citation>
    <scope>NUCLEOTIDE SEQUENCE [LARGE SCALE GENOMIC DNA]</scope>
    <source>
        <strain evidence="7">PD5205</strain>
    </source>
</reference>
<dbReference type="Proteomes" id="UP000195877">
    <property type="component" value="Chromosome 1"/>
</dbReference>
<evidence type="ECO:0000313" key="6">
    <source>
        <dbReference type="EMBL" id="SMQ98839.1"/>
    </source>
</evidence>
<dbReference type="Pfam" id="PF00202">
    <property type="entry name" value="Aminotran_3"/>
    <property type="match status" value="1"/>
</dbReference>
<protein>
    <submittedName>
        <fullName evidence="7">Periplasmic putrescine-binding protein</fullName>
    </submittedName>
    <submittedName>
        <fullName evidence="6">Putrescine-binding periplasmic protein</fullName>
    </submittedName>
</protein>
<dbReference type="InterPro" id="IPR001188">
    <property type="entry name" value="Sperm_putr-bd"/>
</dbReference>
<sequence>MDPSVLSSLQQLDAAHHLHPFNDSAALAEKGTRILTRGEGVYVWRAQGNKLLGAFAGLWCVNAGYGRKELAQAAARQMEQLVYYNSFFHCTTEPTIHLAAKLAELTPGDLNHAFFANSGSEANDTILRLVRHFWAVQGQPEKRIFIGRHDGYHGTTMAGASLGGIEGMHKQGGLPIPDIHHIAPPCHFGDGAEMDPEEYGLLAARRLEDRILEFGPQYVAAFIGEPIMGAIGVYIPPRGYWPTTPRRHWANSWANTTAVGRLDARPAATPPRPHCVALETRMKLRLLALTLSTTLLAACGGGNAPGNAQAQAKVLNVYNYSDYIAEDTVPAFEKSTGIKVTYDVFDSDEMVETKLLAGGSDYDVVVPTLNFFGRQIQAGVFLPLDKSKIPNLVNLDPDVMRRIAAQDPNNTYGVPYMIGTTGIGYNVDKLKAVFGSTEVANSWDLVFKPENLSRLKGCGVTILDTPSDIIPIALNYLGLDPRSSVPAEIEKAAALIKTIRPYVQNFHSSQYVTSLANGNTCLAVGWSGDIIQARDRAAEAGNTIKVAYSIPKEGAPQWFDMLAIPKDAKHPDNAYAFINYLLKPQVAAANTNFIHYANPVRTATPLVDAAIRNDPTIYLPPEVSAKMFTYAINPPEVDRLYTRLWTEIKTGR</sequence>
<keyword evidence="3" id="KW-0732">Signal</keyword>
<evidence type="ECO:0000256" key="4">
    <source>
        <dbReference type="ARBA" id="ARBA00022764"/>
    </source>
</evidence>
<evidence type="ECO:0000313" key="8">
    <source>
        <dbReference type="Proteomes" id="UP000195877"/>
    </source>
</evidence>
<evidence type="ECO:0000256" key="3">
    <source>
        <dbReference type="ARBA" id="ARBA00022729"/>
    </source>
</evidence>
<dbReference type="STRING" id="48664.BER92_07525"/>
<comment type="subcellular location">
    <subcellularLocation>
        <location evidence="1">Periplasm</location>
    </subcellularLocation>
</comment>
<evidence type="ECO:0000256" key="5">
    <source>
        <dbReference type="ARBA" id="ARBA00022898"/>
    </source>
</evidence>
<dbReference type="PANTHER" id="PTHR30222">
    <property type="entry name" value="SPERMIDINE/PUTRESCINE-BINDING PERIPLASMIC PROTEIN"/>
    <property type="match status" value="1"/>
</dbReference>
<keyword evidence="4" id="KW-0574">Periplasm</keyword>
<dbReference type="GO" id="GO:0015846">
    <property type="term" value="P:polyamine transport"/>
    <property type="evidence" value="ECO:0007669"/>
    <property type="project" value="InterPro"/>
</dbReference>
<proteinExistence type="predicted"/>
<evidence type="ECO:0000256" key="2">
    <source>
        <dbReference type="ARBA" id="ARBA00022448"/>
    </source>
</evidence>
<dbReference type="InterPro" id="IPR015422">
    <property type="entry name" value="PyrdxlP-dep_Trfase_small"/>
</dbReference>
<keyword evidence="5" id="KW-0663">Pyridoxal phosphate</keyword>
<dbReference type="Pfam" id="PF13416">
    <property type="entry name" value="SBP_bac_8"/>
    <property type="match status" value="1"/>
</dbReference>
<gene>
    <name evidence="6" type="primary">potF</name>
    <name evidence="7" type="ORF">PD5205_01565</name>
    <name evidence="6" type="ORF">PD885_01591</name>
</gene>
<keyword evidence="8" id="KW-1185">Reference proteome</keyword>
<dbReference type="Gene3D" id="3.40.190.10">
    <property type="entry name" value="Periplasmic binding protein-like II"/>
    <property type="match status" value="2"/>
</dbReference>
<dbReference type="PRINTS" id="PR00909">
    <property type="entry name" value="SPERMDNBNDNG"/>
</dbReference>
<dbReference type="EMBL" id="LT853885">
    <property type="protein sequence ID" value="SMR02872.1"/>
    <property type="molecule type" value="Genomic_DNA"/>
</dbReference>
<dbReference type="SUPFAM" id="SSF53850">
    <property type="entry name" value="Periplasmic binding protein-like II"/>
    <property type="match status" value="1"/>
</dbReference>
<reference evidence="6 8" key="1">
    <citation type="submission" date="2017-05" db="EMBL/GenBank/DDBJ databases">
        <authorList>
            <person name="Blom J."/>
        </authorList>
    </citation>
    <scope>NUCLEOTIDE SEQUENCE [LARGE SCALE GENOMIC DNA]</scope>
    <source>
        <strain evidence="6">PD885</strain>
    </source>
</reference>
<evidence type="ECO:0000313" key="9">
    <source>
        <dbReference type="Proteomes" id="UP000195953"/>
    </source>
</evidence>
<name>A0A1Y6HM05_9XANT</name>
<dbReference type="Proteomes" id="UP000195953">
    <property type="component" value="Chromosome 1"/>
</dbReference>
<dbReference type="eggNOG" id="COG0687">
    <property type="taxonomic scope" value="Bacteria"/>
</dbReference>
<dbReference type="PANTHER" id="PTHR30222:SF12">
    <property type="entry name" value="NORSPERMIDINE SENSOR"/>
    <property type="match status" value="1"/>
</dbReference>
<dbReference type="Gene3D" id="3.40.640.10">
    <property type="entry name" value="Type I PLP-dependent aspartate aminotransferase-like (Major domain)"/>
    <property type="match status" value="1"/>
</dbReference>
<dbReference type="InterPro" id="IPR006059">
    <property type="entry name" value="SBP"/>
</dbReference>
<dbReference type="AlphaFoldDB" id="A0A1Y6HM05"/>
<evidence type="ECO:0000256" key="1">
    <source>
        <dbReference type="ARBA" id="ARBA00004418"/>
    </source>
</evidence>
<dbReference type="CDD" id="cd13659">
    <property type="entry name" value="PBP2_PotF"/>
    <property type="match status" value="1"/>
</dbReference>
<dbReference type="InterPro" id="IPR005814">
    <property type="entry name" value="Aminotrans_3"/>
</dbReference>
<dbReference type="EMBL" id="LT853882">
    <property type="protein sequence ID" value="SMQ98839.1"/>
    <property type="molecule type" value="Genomic_DNA"/>
</dbReference>
<dbReference type="Gene3D" id="3.90.1150.10">
    <property type="entry name" value="Aspartate Aminotransferase, domain 1"/>
    <property type="match status" value="1"/>
</dbReference>
<dbReference type="InterPro" id="IPR015424">
    <property type="entry name" value="PyrdxlP-dep_Trfase"/>
</dbReference>
<accession>A0A1Y6HM05</accession>
<dbReference type="GO" id="GO:0019808">
    <property type="term" value="F:polyamine binding"/>
    <property type="evidence" value="ECO:0007669"/>
    <property type="project" value="InterPro"/>
</dbReference>